<dbReference type="PROSITE" id="PS50262">
    <property type="entry name" value="G_PROTEIN_RECEP_F1_2"/>
    <property type="match status" value="1"/>
</dbReference>
<dbReference type="SUPFAM" id="SSF81321">
    <property type="entry name" value="Family A G protein-coupled receptor-like"/>
    <property type="match status" value="1"/>
</dbReference>
<dbReference type="InterPro" id="IPR017452">
    <property type="entry name" value="GPCR_Rhodpsn_7TM"/>
</dbReference>
<organism evidence="7 8">
    <name type="scientific">Acrobeloides nanus</name>
    <dbReference type="NCBI Taxonomy" id="290746"/>
    <lineage>
        <taxon>Eukaryota</taxon>
        <taxon>Metazoa</taxon>
        <taxon>Ecdysozoa</taxon>
        <taxon>Nematoda</taxon>
        <taxon>Chromadorea</taxon>
        <taxon>Rhabditida</taxon>
        <taxon>Tylenchina</taxon>
        <taxon>Cephalobomorpha</taxon>
        <taxon>Cephaloboidea</taxon>
        <taxon>Cephalobidae</taxon>
        <taxon>Acrobeloides</taxon>
    </lineage>
</organism>
<evidence type="ECO:0000256" key="4">
    <source>
        <dbReference type="ARBA" id="ARBA00023136"/>
    </source>
</evidence>
<dbReference type="GO" id="GO:0016020">
    <property type="term" value="C:membrane"/>
    <property type="evidence" value="ECO:0007669"/>
    <property type="project" value="UniProtKB-SubCell"/>
</dbReference>
<evidence type="ECO:0000313" key="8">
    <source>
        <dbReference type="WBParaSite" id="ACRNAN_Path_987.g3797.t1"/>
    </source>
</evidence>
<name>A0A914CEQ7_9BILA</name>
<dbReference type="PANTHER" id="PTHR46641:SF14">
    <property type="entry name" value="G-PROTEIN COUPLED RECEPTORS FAMILY 1 PROFILE DOMAIN-CONTAINING PROTEIN"/>
    <property type="match status" value="1"/>
</dbReference>
<comment type="subcellular location">
    <subcellularLocation>
        <location evidence="1">Membrane</location>
    </subcellularLocation>
</comment>
<feature type="domain" description="G-protein coupled receptors family 1 profile" evidence="6">
    <location>
        <begin position="1"/>
        <end position="203"/>
    </location>
</feature>
<dbReference type="Gene3D" id="1.20.1070.10">
    <property type="entry name" value="Rhodopsin 7-helix transmembrane proteins"/>
    <property type="match status" value="1"/>
</dbReference>
<evidence type="ECO:0000313" key="7">
    <source>
        <dbReference type="Proteomes" id="UP000887540"/>
    </source>
</evidence>
<dbReference type="InterPro" id="IPR019427">
    <property type="entry name" value="7TM_GPCR_serpentine_rcpt_Srw"/>
</dbReference>
<reference evidence="8" key="1">
    <citation type="submission" date="2022-11" db="UniProtKB">
        <authorList>
            <consortium name="WormBaseParasite"/>
        </authorList>
    </citation>
    <scope>IDENTIFICATION</scope>
</reference>
<evidence type="ECO:0000256" key="2">
    <source>
        <dbReference type="ARBA" id="ARBA00022692"/>
    </source>
</evidence>
<evidence type="ECO:0000256" key="3">
    <source>
        <dbReference type="ARBA" id="ARBA00022989"/>
    </source>
</evidence>
<dbReference type="GO" id="GO:0008528">
    <property type="term" value="F:G protein-coupled peptide receptor activity"/>
    <property type="evidence" value="ECO:0007669"/>
    <property type="project" value="InterPro"/>
</dbReference>
<dbReference type="PANTHER" id="PTHR46641">
    <property type="entry name" value="FMRFAMIDE RECEPTOR-RELATED"/>
    <property type="match status" value="1"/>
</dbReference>
<feature type="transmembrane region" description="Helical" evidence="5">
    <location>
        <begin position="183"/>
        <end position="206"/>
    </location>
</feature>
<keyword evidence="4 5" id="KW-0472">Membrane</keyword>
<keyword evidence="2 5" id="KW-0812">Transmembrane</keyword>
<evidence type="ECO:0000256" key="5">
    <source>
        <dbReference type="SAM" id="Phobius"/>
    </source>
</evidence>
<feature type="transmembrane region" description="Helical" evidence="5">
    <location>
        <begin position="98"/>
        <end position="124"/>
    </location>
</feature>
<keyword evidence="7" id="KW-1185">Reference proteome</keyword>
<dbReference type="WBParaSite" id="ACRNAN_Path_987.g3797.t1">
    <property type="protein sequence ID" value="ACRNAN_Path_987.g3797.t1"/>
    <property type="gene ID" value="ACRNAN_Path_987.g3797"/>
</dbReference>
<accession>A0A914CEQ7</accession>
<proteinExistence type="predicted"/>
<dbReference type="Pfam" id="PF10324">
    <property type="entry name" value="7TM_GPCR_Srw"/>
    <property type="match status" value="1"/>
</dbReference>
<dbReference type="InterPro" id="IPR052954">
    <property type="entry name" value="GPCR-Ligand_Int"/>
</dbReference>
<keyword evidence="3 5" id="KW-1133">Transmembrane helix</keyword>
<protein>
    <submittedName>
        <fullName evidence="8">G-protein coupled receptors family 1 profile domain-containing protein</fullName>
    </submittedName>
</protein>
<evidence type="ECO:0000256" key="1">
    <source>
        <dbReference type="ARBA" id="ARBA00004370"/>
    </source>
</evidence>
<dbReference type="AlphaFoldDB" id="A0A914CEQ7"/>
<dbReference type="Proteomes" id="UP000887540">
    <property type="component" value="Unplaced"/>
</dbReference>
<evidence type="ECO:0000259" key="6">
    <source>
        <dbReference type="PROSITE" id="PS50262"/>
    </source>
</evidence>
<sequence>MLSNTALTASVWLMCALMFERYRTLCSPLTRALHARSWSSKRIHIILSIVSLVAILYSLPRFFEIGIGLNANGEYQLMQTSLVQNQLYMVGYRIIGGMIFYSLVPYILLFLISWRVAYVLSSAAKTRVVMNARVMRTGISDSEKILIAVMVKFLASRLMPTALDVAEHIVSPEAFLMSSTATLFVDISNLVVVASSGTNFFIFFLFSTSFRRTVYNLFCCCLGHSAKVLQQWSIRSHKKSIEISEFLGKMEDFKDGTVIIEASPIVSTAGKSPDLENETLEPPKHKESMGKVMFRL</sequence>
<feature type="transmembrane region" description="Helical" evidence="5">
    <location>
        <begin position="43"/>
        <end position="63"/>
    </location>
</feature>